<proteinExistence type="predicted"/>
<gene>
    <name evidence="3" type="ORF">TGDOM2_255370</name>
</gene>
<dbReference type="Proteomes" id="UP000028837">
    <property type="component" value="Unassembled WGS sequence"/>
</dbReference>
<feature type="transmembrane region" description="Helical" evidence="1">
    <location>
        <begin position="275"/>
        <end position="294"/>
    </location>
</feature>
<comment type="caution">
    <text evidence="3">The sequence shown here is derived from an EMBL/GenBank/DDBJ whole genome shotgun (WGS) entry which is preliminary data.</text>
</comment>
<protein>
    <submittedName>
        <fullName evidence="3">TIC20</fullName>
    </submittedName>
</protein>
<dbReference type="OrthoDB" id="333677at2759"/>
<dbReference type="VEuPathDB" id="ToxoDB:TGDOM2_255370"/>
<organism evidence="3 4">
    <name type="scientific">Toxoplasma gondii GAB2-2007-GAL-DOM2</name>
    <dbReference type="NCBI Taxonomy" id="1130820"/>
    <lineage>
        <taxon>Eukaryota</taxon>
        <taxon>Sar</taxon>
        <taxon>Alveolata</taxon>
        <taxon>Apicomplexa</taxon>
        <taxon>Conoidasida</taxon>
        <taxon>Coccidia</taxon>
        <taxon>Eucoccidiorida</taxon>
        <taxon>Eimeriorina</taxon>
        <taxon>Sarcocystidae</taxon>
        <taxon>Toxoplasma</taxon>
    </lineage>
</organism>
<dbReference type="AlphaFoldDB" id="A0A086JD14"/>
<feature type="chain" id="PRO_5001808059" evidence="2">
    <location>
        <begin position="28"/>
        <end position="390"/>
    </location>
</feature>
<evidence type="ECO:0000313" key="3">
    <source>
        <dbReference type="EMBL" id="KFG30032.1"/>
    </source>
</evidence>
<feature type="transmembrane region" description="Helical" evidence="1">
    <location>
        <begin position="306"/>
        <end position="324"/>
    </location>
</feature>
<name>A0A086JD14_TOXGO</name>
<evidence type="ECO:0000256" key="2">
    <source>
        <dbReference type="SAM" id="SignalP"/>
    </source>
</evidence>
<dbReference type="EMBL" id="AHZU02001673">
    <property type="protein sequence ID" value="KFG30032.1"/>
    <property type="molecule type" value="Genomic_DNA"/>
</dbReference>
<reference evidence="3 4" key="1">
    <citation type="submission" date="2014-02" db="EMBL/GenBank/DDBJ databases">
        <authorList>
            <person name="Sibley D."/>
            <person name="Venepally P."/>
            <person name="Karamycheva S."/>
            <person name="Hadjithomas M."/>
            <person name="Khan A."/>
            <person name="Brunk B."/>
            <person name="Roos D."/>
            <person name="Caler E."/>
            <person name="Lorenzi H."/>
        </authorList>
    </citation>
    <scope>NUCLEOTIDE SEQUENCE [LARGE SCALE GENOMIC DNA]</scope>
    <source>
        <strain evidence="3 4">GAB2-2007-GAL-DOM2</strain>
    </source>
</reference>
<keyword evidence="1" id="KW-1133">Transmembrane helix</keyword>
<feature type="signal peptide" evidence="2">
    <location>
        <begin position="1"/>
        <end position="27"/>
    </location>
</feature>
<feature type="transmembrane region" description="Helical" evidence="1">
    <location>
        <begin position="344"/>
        <end position="364"/>
    </location>
</feature>
<evidence type="ECO:0000256" key="1">
    <source>
        <dbReference type="SAM" id="Phobius"/>
    </source>
</evidence>
<keyword evidence="1" id="KW-0472">Membrane</keyword>
<evidence type="ECO:0000313" key="4">
    <source>
        <dbReference type="Proteomes" id="UP000028837"/>
    </source>
</evidence>
<accession>A0A086JD14</accession>
<keyword evidence="1" id="KW-0812">Transmembrane</keyword>
<sequence length="390" mass="43402">MGFPSALWLIPLYLTHLLLFFCGGASCTQLCSPIWYPPISHAHILQWPLLSNEVNDHAVTRFLHSQHLLSRLPAVLSAAFKDRAVPSFVYSRRRDKYQNTNSRGFLSMTRSAVPHAFQFPGGFMCGPFLEKRDYLKHSCLSALRRGSPLDQGQRMPYTLSTVSGFKGCDMRVPPIGPLCPHHSSLHMDTRSPVRGPRASRLFASRATDAQNTPATASRRGTGFLVRVPSFVHRLAAAAMYFVPNLELLQTFLPFLTTMLPSAAPLWTIAARCLELYSRIPCASLLSFGAPYTLLIKKKELFKPSYFLRHHTMTALLLSMLQYTLSMIYLKGVSASVTGTAHETIVLSLFITAQTLLLSSMFSALSAKYAWVPVVTEAVTMHIGEKPSDSY</sequence>
<keyword evidence="2" id="KW-0732">Signal</keyword>